<comment type="caution">
    <text evidence="2">The sequence shown here is derived from an EMBL/GenBank/DDBJ whole genome shotgun (WGS) entry which is preliminary data.</text>
</comment>
<dbReference type="EMBL" id="SSHH01000004">
    <property type="protein sequence ID" value="TIX48896.1"/>
    <property type="molecule type" value="Genomic_DNA"/>
</dbReference>
<dbReference type="Proteomes" id="UP000309389">
    <property type="component" value="Unassembled WGS sequence"/>
</dbReference>
<feature type="chain" id="PRO_5020668747" description="UrcA family protein" evidence="1">
    <location>
        <begin position="20"/>
        <end position="97"/>
    </location>
</feature>
<proteinExistence type="predicted"/>
<feature type="signal peptide" evidence="1">
    <location>
        <begin position="1"/>
        <end position="19"/>
    </location>
</feature>
<evidence type="ECO:0000313" key="3">
    <source>
        <dbReference type="Proteomes" id="UP000309389"/>
    </source>
</evidence>
<evidence type="ECO:0000313" key="2">
    <source>
        <dbReference type="EMBL" id="TIX48896.1"/>
    </source>
</evidence>
<accession>A0A4T3EWH3</accession>
<organism evidence="2 3">
    <name type="scientific">Alteraurantiacibacter aquimixticola</name>
    <dbReference type="NCBI Taxonomy" id="2489173"/>
    <lineage>
        <taxon>Bacteria</taxon>
        <taxon>Pseudomonadati</taxon>
        <taxon>Pseudomonadota</taxon>
        <taxon>Alphaproteobacteria</taxon>
        <taxon>Sphingomonadales</taxon>
        <taxon>Erythrobacteraceae</taxon>
        <taxon>Alteraurantiacibacter</taxon>
    </lineage>
</organism>
<name>A0A4T3EWH3_9SPHN</name>
<protein>
    <recommendedName>
        <fullName evidence="4">UrcA family protein</fullName>
    </recommendedName>
</protein>
<evidence type="ECO:0008006" key="4">
    <source>
        <dbReference type="Google" id="ProtNLM"/>
    </source>
</evidence>
<keyword evidence="1" id="KW-0732">Signal</keyword>
<reference evidence="2 3" key="1">
    <citation type="submission" date="2019-04" db="EMBL/GenBank/DDBJ databases">
        <title>Altererythrobacter aquimixticola sp. nov., isolated from sediment of junction between the ocean and a freshwater spring.</title>
        <authorList>
            <person name="Yoon J.-H."/>
        </authorList>
    </citation>
    <scope>NUCLEOTIDE SEQUENCE [LARGE SCALE GENOMIC DNA]</scope>
    <source>
        <strain evidence="2 3">SSKS-13</strain>
    </source>
</reference>
<keyword evidence="3" id="KW-1185">Reference proteome</keyword>
<gene>
    <name evidence="2" type="ORF">E5222_14235</name>
</gene>
<dbReference type="RefSeq" id="WP_136694470.1">
    <property type="nucleotide sequence ID" value="NZ_SSHH01000004.1"/>
</dbReference>
<dbReference type="OrthoDB" id="7429105at2"/>
<evidence type="ECO:0000256" key="1">
    <source>
        <dbReference type="SAM" id="SignalP"/>
    </source>
</evidence>
<dbReference type="AlphaFoldDB" id="A0A4T3EWH3"/>
<sequence>MKTAIFTTLALLAAAPAAAQTMPLIIENGDGGRITITAPMTEERMIQLAAENACEKPFIRDLKGWSLYAVCITDARAEAEAILAARKAAGMELALLR</sequence>